<proteinExistence type="predicted"/>
<accession>A0A0L8IFC0</accession>
<reference evidence="1" key="1">
    <citation type="submission" date="2015-07" db="EMBL/GenBank/DDBJ databases">
        <title>MeaNS - Measles Nucleotide Surveillance Program.</title>
        <authorList>
            <person name="Tran T."/>
            <person name="Druce J."/>
        </authorList>
    </citation>
    <scope>NUCLEOTIDE SEQUENCE</scope>
    <source>
        <strain evidence="1">UCB-OBI-ISO-001</strain>
        <tissue evidence="1">Gonad</tissue>
    </source>
</reference>
<protein>
    <submittedName>
        <fullName evidence="1">Uncharacterized protein</fullName>
    </submittedName>
</protein>
<sequence>IYIDIYRYTLIHIYTYTPHTCSRCHLLIFTVYSRTVRLHIPTTHTPTIPRHYTSICASLYTHTLPSYAISILGCTPIHLYTRTHTSSYLNSLHKTSSHLAHNV</sequence>
<organism evidence="1">
    <name type="scientific">Octopus bimaculoides</name>
    <name type="common">California two-spotted octopus</name>
    <dbReference type="NCBI Taxonomy" id="37653"/>
    <lineage>
        <taxon>Eukaryota</taxon>
        <taxon>Metazoa</taxon>
        <taxon>Spiralia</taxon>
        <taxon>Lophotrochozoa</taxon>
        <taxon>Mollusca</taxon>
        <taxon>Cephalopoda</taxon>
        <taxon>Coleoidea</taxon>
        <taxon>Octopodiformes</taxon>
        <taxon>Octopoda</taxon>
        <taxon>Incirrata</taxon>
        <taxon>Octopodidae</taxon>
        <taxon>Octopus</taxon>
    </lineage>
</organism>
<name>A0A0L8IFC0_OCTBM</name>
<evidence type="ECO:0000313" key="1">
    <source>
        <dbReference type="EMBL" id="KOG00155.1"/>
    </source>
</evidence>
<gene>
    <name evidence="1" type="ORF">OCBIM_22007691mg</name>
</gene>
<feature type="non-terminal residue" evidence="1">
    <location>
        <position position="1"/>
    </location>
</feature>
<dbReference type="EMBL" id="KQ415846">
    <property type="protein sequence ID" value="KOG00155.1"/>
    <property type="molecule type" value="Genomic_DNA"/>
</dbReference>
<dbReference type="AlphaFoldDB" id="A0A0L8IFC0"/>